<keyword evidence="4 5" id="KW-0472">Membrane</keyword>
<feature type="transmembrane region" description="Helical" evidence="5">
    <location>
        <begin position="151"/>
        <end position="171"/>
    </location>
</feature>
<dbReference type="PANTHER" id="PTHR13146:SF0">
    <property type="entry name" value="SOLUTE CARRIER FAMILY 35 MEMBER F6"/>
    <property type="match status" value="1"/>
</dbReference>
<dbReference type="GO" id="GO:0015165">
    <property type="term" value="F:pyrimidine nucleotide-sugar transmembrane transporter activity"/>
    <property type="evidence" value="ECO:0007669"/>
    <property type="project" value="InterPro"/>
</dbReference>
<dbReference type="AlphaFoldDB" id="A0A151ZIN5"/>
<evidence type="ECO:0000256" key="5">
    <source>
        <dbReference type="SAM" id="Phobius"/>
    </source>
</evidence>
<dbReference type="Pfam" id="PF04142">
    <property type="entry name" value="Nuc_sug_transp"/>
    <property type="match status" value="1"/>
</dbReference>
<dbReference type="FunCoup" id="A0A151ZIN5">
    <property type="interactions" value="2"/>
</dbReference>
<comment type="subcellular location">
    <subcellularLocation>
        <location evidence="1">Membrane</location>
        <topology evidence="1">Multi-pass membrane protein</topology>
    </subcellularLocation>
</comment>
<feature type="transmembrane region" description="Helical" evidence="5">
    <location>
        <begin position="196"/>
        <end position="219"/>
    </location>
</feature>
<evidence type="ECO:0000256" key="4">
    <source>
        <dbReference type="ARBA" id="ARBA00023136"/>
    </source>
</evidence>
<evidence type="ECO:0008006" key="8">
    <source>
        <dbReference type="Google" id="ProtNLM"/>
    </source>
</evidence>
<dbReference type="OMA" id="MGIFSFC"/>
<keyword evidence="7" id="KW-1185">Reference proteome</keyword>
<evidence type="ECO:0000313" key="6">
    <source>
        <dbReference type="EMBL" id="KYQ93759.1"/>
    </source>
</evidence>
<name>A0A151ZIN5_TIELA</name>
<dbReference type="Proteomes" id="UP000076078">
    <property type="component" value="Unassembled WGS sequence"/>
</dbReference>
<dbReference type="OrthoDB" id="29773at2759"/>
<sequence length="381" mass="42586">MATPVKKLPGQQKYTIRDNNNSFVDNTFILLFLGSGVLNTLIVQLIFNNISFNTKSMFTNLVIFSGYAFLRYIKEKPAISNTVSALKKKTRIPPMKFIVLSIFDCIASLLTTIGQIAVGSGLFQVLFSSKILFSALLSRFYLGNPLSMKKWFSILFIFFGLCISVINPELFKKNLESENQSDDIGSGTPGSGNLNYYFLFGVGSVLTAAFIFSSSHIYSEKMLREYDVGPFSFASSYGTYSVAICLSYIFTVTLYNYKEWVWEPIHISTNEQITMVLLLISVLIFTSFARASSVFKVLSKHGSVSLGVLYALQSIIVFTTSALYLCDPDHPLKRNQCFTTPKTIGSMIVILGSLYYTILNSNHNSSNQSTITPKKLDFNKK</sequence>
<organism evidence="6 7">
    <name type="scientific">Tieghemostelium lacteum</name>
    <name type="common">Slime mold</name>
    <name type="synonym">Dictyostelium lacteum</name>
    <dbReference type="NCBI Taxonomy" id="361077"/>
    <lineage>
        <taxon>Eukaryota</taxon>
        <taxon>Amoebozoa</taxon>
        <taxon>Evosea</taxon>
        <taxon>Eumycetozoa</taxon>
        <taxon>Dictyostelia</taxon>
        <taxon>Dictyosteliales</taxon>
        <taxon>Raperosteliaceae</taxon>
        <taxon>Tieghemostelium</taxon>
    </lineage>
</organism>
<feature type="transmembrane region" description="Helical" evidence="5">
    <location>
        <begin position="28"/>
        <end position="47"/>
    </location>
</feature>
<evidence type="ECO:0000256" key="1">
    <source>
        <dbReference type="ARBA" id="ARBA00004141"/>
    </source>
</evidence>
<feature type="transmembrane region" description="Helical" evidence="5">
    <location>
        <begin position="343"/>
        <end position="359"/>
    </location>
</feature>
<comment type="caution">
    <text evidence="6">The sequence shown here is derived from an EMBL/GenBank/DDBJ whole genome shotgun (WGS) entry which is preliminary data.</text>
</comment>
<evidence type="ECO:0000256" key="2">
    <source>
        <dbReference type="ARBA" id="ARBA00022692"/>
    </source>
</evidence>
<dbReference type="STRING" id="361077.A0A151ZIN5"/>
<dbReference type="InterPro" id="IPR037185">
    <property type="entry name" value="EmrE-like"/>
</dbReference>
<keyword evidence="3 5" id="KW-1133">Transmembrane helix</keyword>
<dbReference type="SUPFAM" id="SSF103481">
    <property type="entry name" value="Multidrug resistance efflux transporter EmrE"/>
    <property type="match status" value="1"/>
</dbReference>
<dbReference type="EMBL" id="LODT01000025">
    <property type="protein sequence ID" value="KYQ93759.1"/>
    <property type="molecule type" value="Genomic_DNA"/>
</dbReference>
<dbReference type="PANTHER" id="PTHR13146">
    <property type="match status" value="1"/>
</dbReference>
<feature type="transmembrane region" description="Helical" evidence="5">
    <location>
        <begin position="231"/>
        <end position="252"/>
    </location>
</feature>
<feature type="transmembrane region" description="Helical" evidence="5">
    <location>
        <begin position="97"/>
        <end position="116"/>
    </location>
</feature>
<gene>
    <name evidence="6" type="ORF">DLAC_05149</name>
</gene>
<feature type="transmembrane region" description="Helical" evidence="5">
    <location>
        <begin position="303"/>
        <end position="323"/>
    </location>
</feature>
<dbReference type="InParanoid" id="A0A151ZIN5"/>
<dbReference type="GO" id="GO:0000139">
    <property type="term" value="C:Golgi membrane"/>
    <property type="evidence" value="ECO:0007669"/>
    <property type="project" value="InterPro"/>
</dbReference>
<feature type="transmembrane region" description="Helical" evidence="5">
    <location>
        <begin position="272"/>
        <end position="291"/>
    </location>
</feature>
<proteinExistence type="predicted"/>
<dbReference type="InterPro" id="IPR007271">
    <property type="entry name" value="Nuc_sug_transpt"/>
</dbReference>
<accession>A0A151ZIN5</accession>
<keyword evidence="2 5" id="KW-0812">Transmembrane</keyword>
<feature type="transmembrane region" description="Helical" evidence="5">
    <location>
        <begin position="122"/>
        <end position="142"/>
    </location>
</feature>
<protein>
    <recommendedName>
        <fullName evidence="8">Transmembrane protein</fullName>
    </recommendedName>
</protein>
<reference evidence="6 7" key="1">
    <citation type="submission" date="2015-12" db="EMBL/GenBank/DDBJ databases">
        <title>Dictyostelia acquired genes for synthesis and detection of signals that induce cell-type specialization by lateral gene transfer from prokaryotes.</title>
        <authorList>
            <person name="Gloeckner G."/>
            <person name="Schaap P."/>
        </authorList>
    </citation>
    <scope>NUCLEOTIDE SEQUENCE [LARGE SCALE GENOMIC DNA]</scope>
    <source>
        <strain evidence="6 7">TK</strain>
    </source>
</reference>
<evidence type="ECO:0000256" key="3">
    <source>
        <dbReference type="ARBA" id="ARBA00022989"/>
    </source>
</evidence>
<evidence type="ECO:0000313" key="7">
    <source>
        <dbReference type="Proteomes" id="UP000076078"/>
    </source>
</evidence>